<protein>
    <submittedName>
        <fullName evidence="2">Uncharacterized protein</fullName>
    </submittedName>
</protein>
<feature type="transmembrane region" description="Helical" evidence="1">
    <location>
        <begin position="33"/>
        <end position="50"/>
    </location>
</feature>
<dbReference type="EMBL" id="GBXM01015037">
    <property type="protein sequence ID" value="JAH93540.1"/>
    <property type="molecule type" value="Transcribed_RNA"/>
</dbReference>
<keyword evidence="1" id="KW-0472">Membrane</keyword>
<evidence type="ECO:0000256" key="1">
    <source>
        <dbReference type="SAM" id="Phobius"/>
    </source>
</evidence>
<name>A0A0E9WVE8_ANGAN</name>
<reference evidence="2" key="1">
    <citation type="submission" date="2014-11" db="EMBL/GenBank/DDBJ databases">
        <authorList>
            <person name="Amaro Gonzalez C."/>
        </authorList>
    </citation>
    <scope>NUCLEOTIDE SEQUENCE</scope>
</reference>
<evidence type="ECO:0000313" key="2">
    <source>
        <dbReference type="EMBL" id="JAH93540.1"/>
    </source>
</evidence>
<sequence length="53" mass="5886">MCYTTAIYTHHVTTNVTSGSKPLDQFMQTQNGYVFYCTVSAAGSYFTGLMEMS</sequence>
<accession>A0A0E9WVE8</accession>
<organism evidence="2">
    <name type="scientific">Anguilla anguilla</name>
    <name type="common">European freshwater eel</name>
    <name type="synonym">Muraena anguilla</name>
    <dbReference type="NCBI Taxonomy" id="7936"/>
    <lineage>
        <taxon>Eukaryota</taxon>
        <taxon>Metazoa</taxon>
        <taxon>Chordata</taxon>
        <taxon>Craniata</taxon>
        <taxon>Vertebrata</taxon>
        <taxon>Euteleostomi</taxon>
        <taxon>Actinopterygii</taxon>
        <taxon>Neopterygii</taxon>
        <taxon>Teleostei</taxon>
        <taxon>Anguilliformes</taxon>
        <taxon>Anguillidae</taxon>
        <taxon>Anguilla</taxon>
    </lineage>
</organism>
<reference evidence="2" key="2">
    <citation type="journal article" date="2015" name="Fish Shellfish Immunol.">
        <title>Early steps in the European eel (Anguilla anguilla)-Vibrio vulnificus interaction in the gills: Role of the RtxA13 toxin.</title>
        <authorList>
            <person name="Callol A."/>
            <person name="Pajuelo D."/>
            <person name="Ebbesson L."/>
            <person name="Teles M."/>
            <person name="MacKenzie S."/>
            <person name="Amaro C."/>
        </authorList>
    </citation>
    <scope>NUCLEOTIDE SEQUENCE</scope>
</reference>
<keyword evidence="1" id="KW-1133">Transmembrane helix</keyword>
<dbReference type="AlphaFoldDB" id="A0A0E9WVE8"/>
<proteinExistence type="predicted"/>
<keyword evidence="1" id="KW-0812">Transmembrane</keyword>